<feature type="transmembrane region" description="Helical" evidence="6">
    <location>
        <begin position="545"/>
        <end position="567"/>
    </location>
</feature>
<dbReference type="GO" id="GO:0015179">
    <property type="term" value="F:L-amino acid transmembrane transporter activity"/>
    <property type="evidence" value="ECO:0007669"/>
    <property type="project" value="TreeGrafter"/>
</dbReference>
<dbReference type="STRING" id="569365.A0A0D2DG04"/>
<dbReference type="AlphaFoldDB" id="A0A0D2DG04"/>
<comment type="subcellular location">
    <subcellularLocation>
        <location evidence="1">Membrane</location>
        <topology evidence="1">Multi-pass membrane protein</topology>
    </subcellularLocation>
</comment>
<organism evidence="8 9">
    <name type="scientific">Cladophialophora immunda</name>
    <dbReference type="NCBI Taxonomy" id="569365"/>
    <lineage>
        <taxon>Eukaryota</taxon>
        <taxon>Fungi</taxon>
        <taxon>Dikarya</taxon>
        <taxon>Ascomycota</taxon>
        <taxon>Pezizomycotina</taxon>
        <taxon>Eurotiomycetes</taxon>
        <taxon>Chaetothyriomycetidae</taxon>
        <taxon>Chaetothyriales</taxon>
        <taxon>Herpotrichiellaceae</taxon>
        <taxon>Cladophialophora</taxon>
    </lineage>
</organism>
<dbReference type="HOGENOM" id="CLU_016053_1_0_1"/>
<evidence type="ECO:0000313" key="8">
    <source>
        <dbReference type="EMBL" id="KIW34649.1"/>
    </source>
</evidence>
<keyword evidence="4 6" id="KW-1133">Transmembrane helix</keyword>
<dbReference type="Proteomes" id="UP000054466">
    <property type="component" value="Unassembled WGS sequence"/>
</dbReference>
<dbReference type="GeneID" id="27340610"/>
<accession>A0A0D2DG04</accession>
<dbReference type="EMBL" id="KN847040">
    <property type="protein sequence ID" value="KIW34649.1"/>
    <property type="molecule type" value="Genomic_DNA"/>
</dbReference>
<feature type="transmembrane region" description="Helical" evidence="6">
    <location>
        <begin position="227"/>
        <end position="245"/>
    </location>
</feature>
<proteinExistence type="inferred from homology"/>
<gene>
    <name evidence="8" type="ORF">PV07_01416</name>
</gene>
<feature type="transmembrane region" description="Helical" evidence="6">
    <location>
        <begin position="607"/>
        <end position="632"/>
    </location>
</feature>
<dbReference type="InterPro" id="IPR013057">
    <property type="entry name" value="AA_transpt_TM"/>
</dbReference>
<feature type="transmembrane region" description="Helical" evidence="6">
    <location>
        <begin position="276"/>
        <end position="297"/>
    </location>
</feature>
<protein>
    <recommendedName>
        <fullName evidence="7">Amino acid transporter transmembrane domain-containing protein</fullName>
    </recommendedName>
</protein>
<dbReference type="RefSeq" id="XP_016254865.1">
    <property type="nucleotide sequence ID" value="XM_016387937.1"/>
</dbReference>
<feature type="transmembrane region" description="Helical" evidence="6">
    <location>
        <begin position="431"/>
        <end position="454"/>
    </location>
</feature>
<feature type="transmembrane region" description="Helical" evidence="6">
    <location>
        <begin position="339"/>
        <end position="359"/>
    </location>
</feature>
<evidence type="ECO:0000256" key="4">
    <source>
        <dbReference type="ARBA" id="ARBA00022989"/>
    </source>
</evidence>
<keyword evidence="9" id="KW-1185">Reference proteome</keyword>
<dbReference type="VEuPathDB" id="FungiDB:PV07_01416"/>
<evidence type="ECO:0000256" key="3">
    <source>
        <dbReference type="ARBA" id="ARBA00022692"/>
    </source>
</evidence>
<dbReference type="PANTHER" id="PTHR22950">
    <property type="entry name" value="AMINO ACID TRANSPORTER"/>
    <property type="match status" value="1"/>
</dbReference>
<evidence type="ECO:0000256" key="5">
    <source>
        <dbReference type="ARBA" id="ARBA00023136"/>
    </source>
</evidence>
<keyword evidence="5 6" id="KW-0472">Membrane</keyword>
<dbReference type="Pfam" id="PF01490">
    <property type="entry name" value="Aa_trans"/>
    <property type="match status" value="1"/>
</dbReference>
<comment type="similarity">
    <text evidence="2">Belongs to the amino acid/polyamine transporter 2 family.</text>
</comment>
<evidence type="ECO:0000256" key="1">
    <source>
        <dbReference type="ARBA" id="ARBA00004141"/>
    </source>
</evidence>
<name>A0A0D2DG04_9EURO</name>
<evidence type="ECO:0000259" key="7">
    <source>
        <dbReference type="Pfam" id="PF01490"/>
    </source>
</evidence>
<dbReference type="GO" id="GO:0016020">
    <property type="term" value="C:membrane"/>
    <property type="evidence" value="ECO:0007669"/>
    <property type="project" value="UniProtKB-SubCell"/>
</dbReference>
<dbReference type="PANTHER" id="PTHR22950:SF461">
    <property type="entry name" value="AMINO ACID TRANSPORTER TRANSMEMBRANE DOMAIN-CONTAINING PROTEIN"/>
    <property type="match status" value="1"/>
</dbReference>
<feature type="domain" description="Amino acid transporter transmembrane" evidence="7">
    <location>
        <begin position="193"/>
        <end position="573"/>
    </location>
</feature>
<evidence type="ECO:0000256" key="2">
    <source>
        <dbReference type="ARBA" id="ARBA00008066"/>
    </source>
</evidence>
<feature type="transmembrane region" description="Helical" evidence="6">
    <location>
        <begin position="200"/>
        <end position="221"/>
    </location>
</feature>
<feature type="transmembrane region" description="Helical" evidence="6">
    <location>
        <begin position="395"/>
        <end position="419"/>
    </location>
</feature>
<keyword evidence="3 6" id="KW-0812">Transmembrane</keyword>
<reference evidence="8 9" key="1">
    <citation type="submission" date="2015-01" db="EMBL/GenBank/DDBJ databases">
        <title>The Genome Sequence of Cladophialophora immunda CBS83496.</title>
        <authorList>
            <consortium name="The Broad Institute Genomics Platform"/>
            <person name="Cuomo C."/>
            <person name="de Hoog S."/>
            <person name="Gorbushina A."/>
            <person name="Stielow B."/>
            <person name="Teixiera M."/>
            <person name="Abouelleil A."/>
            <person name="Chapman S.B."/>
            <person name="Priest M."/>
            <person name="Young S.K."/>
            <person name="Wortman J."/>
            <person name="Nusbaum C."/>
            <person name="Birren B."/>
        </authorList>
    </citation>
    <scope>NUCLEOTIDE SEQUENCE [LARGE SCALE GENOMIC DNA]</scope>
    <source>
        <strain evidence="8 9">CBS 83496</strain>
    </source>
</reference>
<feature type="transmembrane region" description="Helical" evidence="6">
    <location>
        <begin position="519"/>
        <end position="539"/>
    </location>
</feature>
<evidence type="ECO:0000313" key="9">
    <source>
        <dbReference type="Proteomes" id="UP000054466"/>
    </source>
</evidence>
<feature type="transmembrane region" description="Helical" evidence="6">
    <location>
        <begin position="303"/>
        <end position="327"/>
    </location>
</feature>
<sequence length="655" mass="73019">MTRQLPSRGHLLGASWSSDNPAFLHSARLPFCVSLIHSLHRLSVMEHIAPVTHPAPELDVVTEQQMRKPSVSPSSEKPQVMERTWGFAARTDSTVTYEEYVYWAKIEREMEVEENKVFQAEHGSPLRDSIKNAFSKSGRKKAKAEKETRLQTLAQLNEKQPAGVVTDVDNGGSIDSALRVTDAEWRTAARALRTASWGQMFFLITTDILGWSGAPFVFASVGYGTGVALYLIFGIFAAWGGWVIWKTFLDLDSSRYPMQSFGDPFLRLFGVQMRHFINVAQSLQQFFTVAILIFSKALNIEQIAHSSVCFVAMMVVIMVVGMLGGFIRSLRKIGWISNAAVWMNIVNFIICMVAASHFAPYYPAITKSTLIQTIEPIKVFAGIPPDQYQQQSPGFAATFNAVNTMVYAYAGALLFVAFLSEMRHPLDFWKGMFLAQAFICIVYMFFGVFVYSFYGQYSANNIVNVVNPYGLQTAGNVLRLLSGWIAIIMYFNIGMKTVYLEVFQAIFKFPSIVEKKGKILWYLLGPCYWILAFIVAGAVPNLNGIVSFVGAVFMMNFTYTFPGMMYLSSIIHKAAELPGEGFNPATRETIRHDDGIKRWIRGYKKTWFRSTIALIYILLGLACCGMGTWAAIEGLIAVFGPGGTVAVSFGCPVPV</sequence>
<dbReference type="OrthoDB" id="40134at2759"/>
<evidence type="ECO:0000256" key="6">
    <source>
        <dbReference type="SAM" id="Phobius"/>
    </source>
</evidence>
<feature type="transmembrane region" description="Helical" evidence="6">
    <location>
        <begin position="484"/>
        <end position="507"/>
    </location>
</feature>